<dbReference type="InterPro" id="IPR017937">
    <property type="entry name" value="Thioredoxin_CS"/>
</dbReference>
<dbReference type="EMBL" id="CAEZTP010000012">
    <property type="protein sequence ID" value="CAB4566511.1"/>
    <property type="molecule type" value="Genomic_DNA"/>
</dbReference>
<dbReference type="InterPro" id="IPR036249">
    <property type="entry name" value="Thioredoxin-like_sf"/>
</dbReference>
<accession>A0A6J6DQW8</accession>
<evidence type="ECO:0000256" key="3">
    <source>
        <dbReference type="ARBA" id="ARBA00023157"/>
    </source>
</evidence>
<keyword evidence="2" id="KW-0201">Cytochrome c-type biogenesis</keyword>
<dbReference type="Pfam" id="PF08534">
    <property type="entry name" value="Redoxin"/>
    <property type="match status" value="1"/>
</dbReference>
<dbReference type="AlphaFoldDB" id="A0A6J6DQW8"/>
<dbReference type="EMBL" id="CAEZTK010000037">
    <property type="protein sequence ID" value="CAB4568377.1"/>
    <property type="molecule type" value="Genomic_DNA"/>
</dbReference>
<dbReference type="PANTHER" id="PTHR42852:SF6">
    <property type="entry name" value="THIOL:DISULFIDE INTERCHANGE PROTEIN DSBE"/>
    <property type="match status" value="1"/>
</dbReference>
<comment type="subcellular location">
    <subcellularLocation>
        <location evidence="1">Cell envelope</location>
    </subcellularLocation>
</comment>
<dbReference type="PANTHER" id="PTHR42852">
    <property type="entry name" value="THIOL:DISULFIDE INTERCHANGE PROTEIN DSBE"/>
    <property type="match status" value="1"/>
</dbReference>
<keyword evidence="4" id="KW-0676">Redox-active center</keyword>
<evidence type="ECO:0000259" key="5">
    <source>
        <dbReference type="PROSITE" id="PS51352"/>
    </source>
</evidence>
<name>A0A6J6DQW8_9ZZZZ</name>
<evidence type="ECO:0000313" key="6">
    <source>
        <dbReference type="EMBL" id="CAB4566511.1"/>
    </source>
</evidence>
<dbReference type="GO" id="GO:0030313">
    <property type="term" value="C:cell envelope"/>
    <property type="evidence" value="ECO:0007669"/>
    <property type="project" value="UniProtKB-SubCell"/>
</dbReference>
<dbReference type="GO" id="GO:0017004">
    <property type="term" value="P:cytochrome complex assembly"/>
    <property type="evidence" value="ECO:0007669"/>
    <property type="project" value="UniProtKB-KW"/>
</dbReference>
<dbReference type="SUPFAM" id="SSF52833">
    <property type="entry name" value="Thioredoxin-like"/>
    <property type="match status" value="1"/>
</dbReference>
<dbReference type="GO" id="GO:0016491">
    <property type="term" value="F:oxidoreductase activity"/>
    <property type="evidence" value="ECO:0007669"/>
    <property type="project" value="InterPro"/>
</dbReference>
<dbReference type="PROSITE" id="PS51352">
    <property type="entry name" value="THIOREDOXIN_2"/>
    <property type="match status" value="1"/>
</dbReference>
<evidence type="ECO:0000313" key="7">
    <source>
        <dbReference type="EMBL" id="CAB4568377.1"/>
    </source>
</evidence>
<dbReference type="CDD" id="cd02966">
    <property type="entry name" value="TlpA_like_family"/>
    <property type="match status" value="1"/>
</dbReference>
<gene>
    <name evidence="7" type="ORF">UFOPK1643_00625</name>
    <name evidence="6" type="ORF">UFOPK1698_00256</name>
</gene>
<dbReference type="InterPro" id="IPR013766">
    <property type="entry name" value="Thioredoxin_domain"/>
</dbReference>
<evidence type="ECO:0000256" key="2">
    <source>
        <dbReference type="ARBA" id="ARBA00022748"/>
    </source>
</evidence>
<organism evidence="6">
    <name type="scientific">freshwater metagenome</name>
    <dbReference type="NCBI Taxonomy" id="449393"/>
    <lineage>
        <taxon>unclassified sequences</taxon>
        <taxon>metagenomes</taxon>
        <taxon>ecological metagenomes</taxon>
    </lineage>
</organism>
<dbReference type="PROSITE" id="PS51257">
    <property type="entry name" value="PROKAR_LIPOPROTEIN"/>
    <property type="match status" value="1"/>
</dbReference>
<evidence type="ECO:0000256" key="4">
    <source>
        <dbReference type="ARBA" id="ARBA00023284"/>
    </source>
</evidence>
<dbReference type="Gene3D" id="3.40.30.10">
    <property type="entry name" value="Glutaredoxin"/>
    <property type="match status" value="1"/>
</dbReference>
<dbReference type="PROSITE" id="PS00194">
    <property type="entry name" value="THIOREDOXIN_1"/>
    <property type="match status" value="1"/>
</dbReference>
<dbReference type="InterPro" id="IPR013740">
    <property type="entry name" value="Redoxin"/>
</dbReference>
<evidence type="ECO:0000256" key="1">
    <source>
        <dbReference type="ARBA" id="ARBA00004196"/>
    </source>
</evidence>
<protein>
    <submittedName>
        <fullName evidence="6">Unannotated protein</fullName>
    </submittedName>
</protein>
<proteinExistence type="predicted"/>
<reference evidence="6" key="1">
    <citation type="submission" date="2020-05" db="EMBL/GenBank/DDBJ databases">
        <authorList>
            <person name="Chiriac C."/>
            <person name="Salcher M."/>
            <person name="Ghai R."/>
            <person name="Kavagutti S V."/>
        </authorList>
    </citation>
    <scope>NUCLEOTIDE SEQUENCE</scope>
</reference>
<dbReference type="InterPro" id="IPR050553">
    <property type="entry name" value="Thioredoxin_ResA/DsbE_sf"/>
</dbReference>
<sequence length="185" mass="20250">MKRIILVISVLFLTSCSQTNMNSESESSAVIEQVGEVIDCTKILQEELWTGGISLDCLDQSQGAQLGALRGPMIVNVWGSWCGPCVEEIPHFVSFNEKAKDVVQLVGVNVEEANLQDAQKFVVANGITWPNLYDSDGRSRQFFGPGVPVTWFIAPNGDVVYKHIGVISSESQLIKLTQQHLGITV</sequence>
<keyword evidence="3" id="KW-1015">Disulfide bond</keyword>
<feature type="domain" description="Thioredoxin" evidence="5">
    <location>
        <begin position="19"/>
        <end position="182"/>
    </location>
</feature>